<keyword evidence="5" id="KW-0067">ATP-binding</keyword>
<evidence type="ECO:0000256" key="9">
    <source>
        <dbReference type="ARBA" id="ARBA00068798"/>
    </source>
</evidence>
<organism evidence="11 12">
    <name type="scientific">Lachancea dasiensis</name>
    <dbReference type="NCBI Taxonomy" id="1072105"/>
    <lineage>
        <taxon>Eukaryota</taxon>
        <taxon>Fungi</taxon>
        <taxon>Dikarya</taxon>
        <taxon>Ascomycota</taxon>
        <taxon>Saccharomycotina</taxon>
        <taxon>Saccharomycetes</taxon>
        <taxon>Saccharomycetales</taxon>
        <taxon>Saccharomycetaceae</taxon>
        <taxon>Lachancea</taxon>
    </lineage>
</organism>
<protein>
    <recommendedName>
        <fullName evidence="9">Asparagine--tRNA ligase, mitochondrial</fullName>
        <ecNumber evidence="2">6.1.1.22</ecNumber>
    </recommendedName>
    <alternativeName>
        <fullName evidence="8">Asparaginyl-tRNA synthetase</fullName>
    </alternativeName>
</protein>
<evidence type="ECO:0000256" key="2">
    <source>
        <dbReference type="ARBA" id="ARBA00012816"/>
    </source>
</evidence>
<dbReference type="Gene3D" id="3.30.930.10">
    <property type="entry name" value="Bira Bifunctional Protein, Domain 2"/>
    <property type="match status" value="1"/>
</dbReference>
<dbReference type="InterPro" id="IPR002312">
    <property type="entry name" value="Asp/Asn-tRNA-synth_IIb"/>
</dbReference>
<dbReference type="GO" id="GO:0070145">
    <property type="term" value="P:mitochondrial asparaginyl-tRNA aminoacylation"/>
    <property type="evidence" value="ECO:0007669"/>
    <property type="project" value="EnsemblFungi"/>
</dbReference>
<dbReference type="NCBIfam" id="NF003037">
    <property type="entry name" value="PRK03932.1"/>
    <property type="match status" value="1"/>
</dbReference>
<keyword evidence="7" id="KW-0030">Aminoacyl-tRNA synthetase</keyword>
<evidence type="ECO:0000256" key="5">
    <source>
        <dbReference type="ARBA" id="ARBA00022840"/>
    </source>
</evidence>
<dbReference type="PANTHER" id="PTHR22594:SF34">
    <property type="entry name" value="ASPARAGINE--TRNA LIGASE, MITOCHONDRIAL-RELATED"/>
    <property type="match status" value="1"/>
</dbReference>
<proteinExistence type="inferred from homology"/>
<dbReference type="PANTHER" id="PTHR22594">
    <property type="entry name" value="ASPARTYL/LYSYL-TRNA SYNTHETASE"/>
    <property type="match status" value="1"/>
</dbReference>
<dbReference type="Proteomes" id="UP000190274">
    <property type="component" value="Chromosome H"/>
</dbReference>
<evidence type="ECO:0000259" key="10">
    <source>
        <dbReference type="PROSITE" id="PS50862"/>
    </source>
</evidence>
<reference evidence="11 12" key="1">
    <citation type="submission" date="2016-03" db="EMBL/GenBank/DDBJ databases">
        <authorList>
            <person name="Devillers H."/>
        </authorList>
    </citation>
    <scope>NUCLEOTIDE SEQUENCE [LARGE SCALE GENOMIC DNA]</scope>
    <source>
        <strain evidence="11">CBS 10888</strain>
    </source>
</reference>
<keyword evidence="4" id="KW-0547">Nucleotide-binding</keyword>
<dbReference type="InterPro" id="IPR004364">
    <property type="entry name" value="Aa-tRNA-synt_II"/>
</dbReference>
<dbReference type="InterPro" id="IPR004522">
    <property type="entry name" value="Asn-tRNA-ligase"/>
</dbReference>
<dbReference type="CDD" id="cd04318">
    <property type="entry name" value="EcAsnRS_like_N"/>
    <property type="match status" value="1"/>
</dbReference>
<name>A0A1G4K5T1_9SACH</name>
<evidence type="ECO:0000256" key="4">
    <source>
        <dbReference type="ARBA" id="ARBA00022741"/>
    </source>
</evidence>
<dbReference type="InterPro" id="IPR045864">
    <property type="entry name" value="aa-tRNA-synth_II/BPL/LPL"/>
</dbReference>
<evidence type="ECO:0000256" key="7">
    <source>
        <dbReference type="ARBA" id="ARBA00023146"/>
    </source>
</evidence>
<evidence type="ECO:0000313" key="11">
    <source>
        <dbReference type="EMBL" id="SCU99162.1"/>
    </source>
</evidence>
<comment type="similarity">
    <text evidence="1">Belongs to the class-II aminoacyl-tRNA synthetase family.</text>
</comment>
<dbReference type="SUPFAM" id="SSF55681">
    <property type="entry name" value="Class II aaRS and biotin synthetases"/>
    <property type="match status" value="1"/>
</dbReference>
<evidence type="ECO:0000256" key="3">
    <source>
        <dbReference type="ARBA" id="ARBA00022598"/>
    </source>
</evidence>
<dbReference type="Gene3D" id="2.40.50.140">
    <property type="entry name" value="Nucleic acid-binding proteins"/>
    <property type="match status" value="1"/>
</dbReference>
<evidence type="ECO:0000256" key="6">
    <source>
        <dbReference type="ARBA" id="ARBA00022917"/>
    </source>
</evidence>
<dbReference type="SUPFAM" id="SSF50249">
    <property type="entry name" value="Nucleic acid-binding proteins"/>
    <property type="match status" value="1"/>
</dbReference>
<dbReference type="FunFam" id="3.30.930.10:FF:000016">
    <property type="entry name" value="Asparagine--tRNA ligase"/>
    <property type="match status" value="1"/>
</dbReference>
<dbReference type="GO" id="GO:0004816">
    <property type="term" value="F:asparagine-tRNA ligase activity"/>
    <property type="evidence" value="ECO:0007669"/>
    <property type="project" value="UniProtKB-EC"/>
</dbReference>
<evidence type="ECO:0000256" key="1">
    <source>
        <dbReference type="ARBA" id="ARBA00008226"/>
    </source>
</evidence>
<accession>A0A1G4K5T1</accession>
<dbReference type="EC" id="6.1.1.22" evidence="2"/>
<dbReference type="OrthoDB" id="43906at2759"/>
<sequence length="477" mass="54154">MSSVKSYLPFNLPTTFKSLFKLIDDPPERIQNVRGWVKSFRLLKKVAFIDLQDGTTPHTLKIVVPRDTIDVERRPDSVLRQLRTGQSLLVKDALWKPTPTRLQPFELETSAASFQIMGQVPDSYALQKKFHTLAFLRSNPTLKHRSNYLGALMRFRSHVESSLTQFFDSHDFTKVSPPILTSGDCEGAGELFRVESNSHLANKSSYFGKKTYLTVSTQLHLEVLACALNRCWTLAPCFRAEESDTNRHLSEFWMLEAELCFVENVGELTLIAEAMFKFVVEQCIARQADLLPSIRPEGSAEDAQTVLARWTSLLATAWPRLTYSAAIELLTKRHAEVPFKFTPQWGSDLQSEHEKWLASHFDSPVFITNYPKDCKAFYMKRNLDDTVACFDLIVPQMGEIIGGSIREDNYDALIAEMSRRGMKVEELEWYASLRKNGSVPHGGFGLGMERFVAWLFGAHNIRDAIPFHRSAGGSIDM</sequence>
<dbReference type="Pfam" id="PF00152">
    <property type="entry name" value="tRNA-synt_2"/>
    <property type="match status" value="1"/>
</dbReference>
<dbReference type="EMBL" id="LT598461">
    <property type="protein sequence ID" value="SCU99162.1"/>
    <property type="molecule type" value="Genomic_DNA"/>
</dbReference>
<dbReference type="STRING" id="1266660.A0A1G4K5T1"/>
<keyword evidence="12" id="KW-1185">Reference proteome</keyword>
<dbReference type="GO" id="GO:0005739">
    <property type="term" value="C:mitochondrion"/>
    <property type="evidence" value="ECO:0007669"/>
    <property type="project" value="EnsemblFungi"/>
</dbReference>
<dbReference type="GO" id="GO:0005524">
    <property type="term" value="F:ATP binding"/>
    <property type="evidence" value="ECO:0007669"/>
    <property type="project" value="UniProtKB-KW"/>
</dbReference>
<dbReference type="PRINTS" id="PR01042">
    <property type="entry name" value="TRNASYNTHASP"/>
</dbReference>
<dbReference type="InterPro" id="IPR012340">
    <property type="entry name" value="NA-bd_OB-fold"/>
</dbReference>
<evidence type="ECO:0000313" key="12">
    <source>
        <dbReference type="Proteomes" id="UP000190274"/>
    </source>
</evidence>
<dbReference type="AlphaFoldDB" id="A0A1G4K5T1"/>
<dbReference type="NCBIfam" id="TIGR00457">
    <property type="entry name" value="asnS"/>
    <property type="match status" value="1"/>
</dbReference>
<dbReference type="InterPro" id="IPR006195">
    <property type="entry name" value="aa-tRNA-synth_II"/>
</dbReference>
<keyword evidence="3" id="KW-0436">Ligase</keyword>
<evidence type="ECO:0000256" key="8">
    <source>
        <dbReference type="ARBA" id="ARBA00029886"/>
    </source>
</evidence>
<gene>
    <name evidence="11" type="ORF">LADA_0H17942G</name>
</gene>
<keyword evidence="6" id="KW-0648">Protein biosynthesis</keyword>
<dbReference type="CDD" id="cd00776">
    <property type="entry name" value="AsxRS_core"/>
    <property type="match status" value="1"/>
</dbReference>
<dbReference type="PROSITE" id="PS50862">
    <property type="entry name" value="AA_TRNA_LIGASE_II"/>
    <property type="match status" value="1"/>
</dbReference>
<feature type="domain" description="Aminoacyl-transfer RNA synthetases class-II family profile" evidence="10">
    <location>
        <begin position="153"/>
        <end position="466"/>
    </location>
</feature>